<feature type="region of interest" description="Disordered" evidence="1">
    <location>
        <begin position="27"/>
        <end position="84"/>
    </location>
</feature>
<protein>
    <recommendedName>
        <fullName evidence="5">SnoaL-like domain-containing protein</fullName>
    </recommendedName>
</protein>
<dbReference type="EMBL" id="BPQQ01000092">
    <property type="protein sequence ID" value="GJE03837.1"/>
    <property type="molecule type" value="Genomic_DNA"/>
</dbReference>
<name>A0ABQ4SKZ3_9HYPH</name>
<evidence type="ECO:0000256" key="1">
    <source>
        <dbReference type="SAM" id="MobiDB-lite"/>
    </source>
</evidence>
<keyword evidence="2" id="KW-0732">Signal</keyword>
<gene>
    <name evidence="3" type="ORF">GMJLKIPL_5794</name>
</gene>
<organism evidence="3 4">
    <name type="scientific">Methylobacterium isbiliense</name>
    <dbReference type="NCBI Taxonomy" id="315478"/>
    <lineage>
        <taxon>Bacteria</taxon>
        <taxon>Pseudomonadati</taxon>
        <taxon>Pseudomonadota</taxon>
        <taxon>Alphaproteobacteria</taxon>
        <taxon>Hyphomicrobiales</taxon>
        <taxon>Methylobacteriaceae</taxon>
        <taxon>Methylobacterium</taxon>
    </lineage>
</organism>
<keyword evidence="4" id="KW-1185">Reference proteome</keyword>
<proteinExistence type="predicted"/>
<evidence type="ECO:0000313" key="3">
    <source>
        <dbReference type="EMBL" id="GJE03837.1"/>
    </source>
</evidence>
<reference evidence="3" key="1">
    <citation type="journal article" date="2021" name="Front. Microbiol.">
        <title>Comprehensive Comparative Genomics and Phenotyping of Methylobacterium Species.</title>
        <authorList>
            <person name="Alessa O."/>
            <person name="Ogura Y."/>
            <person name="Fujitani Y."/>
            <person name="Takami H."/>
            <person name="Hayashi T."/>
            <person name="Sahin N."/>
            <person name="Tani A."/>
        </authorList>
    </citation>
    <scope>NUCLEOTIDE SEQUENCE</scope>
    <source>
        <strain evidence="3">DSM 17168</strain>
    </source>
</reference>
<evidence type="ECO:0000256" key="2">
    <source>
        <dbReference type="SAM" id="SignalP"/>
    </source>
</evidence>
<sequence length="278" mass="29988">MPACPRPLAALICLVSGALMAAGSAAAQPSWVDPPAKTAGEPAAKPREPAPSFSAEPKPDRRGAERAPVSARTTRNADRIAADAAARAAARRAAQAEERRIEERRAALAEERRAARRAERLSARPPRRAPEPVAEPDGRMEDWAVASQDLTRAYFATFSEPNGVVLGATPRFYGDRVVFHGRAMSLSALLAEKRRFLARWPERRYRARPDSIRTACNAGIATCQVESTVDFVAANPGRGVRSEGTVAVRMALSFAGGRPVIVSESSRVLSRDRMASHD</sequence>
<accession>A0ABQ4SKZ3</accession>
<feature type="chain" id="PRO_5045787711" description="SnoaL-like domain-containing protein" evidence="2">
    <location>
        <begin position="22"/>
        <end position="278"/>
    </location>
</feature>
<dbReference type="Proteomes" id="UP001055153">
    <property type="component" value="Unassembled WGS sequence"/>
</dbReference>
<reference evidence="3" key="2">
    <citation type="submission" date="2021-08" db="EMBL/GenBank/DDBJ databases">
        <authorList>
            <person name="Tani A."/>
            <person name="Ola A."/>
            <person name="Ogura Y."/>
            <person name="Katsura K."/>
            <person name="Hayashi T."/>
        </authorList>
    </citation>
    <scope>NUCLEOTIDE SEQUENCE</scope>
    <source>
        <strain evidence="3">DSM 17168</strain>
    </source>
</reference>
<feature type="signal peptide" evidence="2">
    <location>
        <begin position="1"/>
        <end position="21"/>
    </location>
</feature>
<feature type="region of interest" description="Disordered" evidence="1">
    <location>
        <begin position="116"/>
        <end position="141"/>
    </location>
</feature>
<evidence type="ECO:0000313" key="4">
    <source>
        <dbReference type="Proteomes" id="UP001055153"/>
    </source>
</evidence>
<evidence type="ECO:0008006" key="5">
    <source>
        <dbReference type="Google" id="ProtNLM"/>
    </source>
</evidence>
<comment type="caution">
    <text evidence="3">The sequence shown here is derived from an EMBL/GenBank/DDBJ whole genome shotgun (WGS) entry which is preliminary data.</text>
</comment>